<dbReference type="PROSITE" id="PS00690">
    <property type="entry name" value="DEAH_ATP_HELICASE"/>
    <property type="match status" value="1"/>
</dbReference>
<keyword evidence="5 11" id="KW-0347">Helicase</keyword>
<organism evidence="15 16">
    <name type="scientific">Lentinula aciculospora</name>
    <dbReference type="NCBI Taxonomy" id="153920"/>
    <lineage>
        <taxon>Eukaryota</taxon>
        <taxon>Fungi</taxon>
        <taxon>Dikarya</taxon>
        <taxon>Basidiomycota</taxon>
        <taxon>Agaricomycotina</taxon>
        <taxon>Agaricomycetes</taxon>
        <taxon>Agaricomycetidae</taxon>
        <taxon>Agaricales</taxon>
        <taxon>Marasmiineae</taxon>
        <taxon>Omphalotaceae</taxon>
        <taxon>Lentinula</taxon>
    </lineage>
</organism>
<gene>
    <name evidence="15" type="ORF">J3R30DRAFT_3675520</name>
</gene>
<dbReference type="GO" id="GO:0005524">
    <property type="term" value="F:ATP binding"/>
    <property type="evidence" value="ECO:0007669"/>
    <property type="project" value="UniProtKB-KW"/>
</dbReference>
<keyword evidence="3 11" id="KW-0547">Nucleotide-binding</keyword>
<keyword evidence="9 11" id="KW-0539">Nucleus</keyword>
<feature type="region of interest" description="Disordered" evidence="12">
    <location>
        <begin position="850"/>
        <end position="884"/>
    </location>
</feature>
<dbReference type="GO" id="GO:0005694">
    <property type="term" value="C:chromosome"/>
    <property type="evidence" value="ECO:0007669"/>
    <property type="project" value="TreeGrafter"/>
</dbReference>
<dbReference type="FunFam" id="3.40.50.300:FF:001544">
    <property type="entry name" value="ATP-dependent DNA helicase"/>
    <property type="match status" value="1"/>
</dbReference>
<dbReference type="FunFam" id="3.40.50.300:FF:001975">
    <property type="entry name" value="ATP-dependent DNA helicase"/>
    <property type="match status" value="1"/>
</dbReference>
<evidence type="ECO:0000256" key="9">
    <source>
        <dbReference type="ARBA" id="ARBA00023242"/>
    </source>
</evidence>
<dbReference type="Pfam" id="PF00271">
    <property type="entry name" value="Helicase_C"/>
    <property type="match status" value="1"/>
</dbReference>
<dbReference type="GO" id="GO:0046872">
    <property type="term" value="F:metal ion binding"/>
    <property type="evidence" value="ECO:0007669"/>
    <property type="project" value="UniProtKB-KW"/>
</dbReference>
<dbReference type="NCBIfam" id="TIGR00614">
    <property type="entry name" value="recQ_fam"/>
    <property type="match status" value="1"/>
</dbReference>
<evidence type="ECO:0000256" key="10">
    <source>
        <dbReference type="ARBA" id="ARBA00034617"/>
    </source>
</evidence>
<comment type="caution">
    <text evidence="15">The sequence shown here is derived from an EMBL/GenBank/DDBJ whole genome shotgun (WGS) entry which is preliminary data.</text>
</comment>
<dbReference type="GO" id="GO:0005737">
    <property type="term" value="C:cytoplasm"/>
    <property type="evidence" value="ECO:0007669"/>
    <property type="project" value="TreeGrafter"/>
</dbReference>
<dbReference type="InterPro" id="IPR014001">
    <property type="entry name" value="Helicase_ATP-bd"/>
</dbReference>
<dbReference type="EC" id="5.6.2.4" evidence="11"/>
<evidence type="ECO:0000313" key="15">
    <source>
        <dbReference type="EMBL" id="KAJ4467071.1"/>
    </source>
</evidence>
<dbReference type="GO" id="GO:0000724">
    <property type="term" value="P:double-strand break repair via homologous recombination"/>
    <property type="evidence" value="ECO:0007669"/>
    <property type="project" value="TreeGrafter"/>
</dbReference>
<comment type="similarity">
    <text evidence="1 11">Belongs to the helicase family. RecQ subfamily.</text>
</comment>
<evidence type="ECO:0000313" key="16">
    <source>
        <dbReference type="Proteomes" id="UP001150266"/>
    </source>
</evidence>
<dbReference type="GO" id="GO:0005634">
    <property type="term" value="C:nucleus"/>
    <property type="evidence" value="ECO:0007669"/>
    <property type="project" value="UniProtKB-SubCell"/>
</dbReference>
<dbReference type="PROSITE" id="PS51192">
    <property type="entry name" value="HELICASE_ATP_BIND_1"/>
    <property type="match status" value="1"/>
</dbReference>
<dbReference type="PANTHER" id="PTHR13710:SF105">
    <property type="entry name" value="ATP-DEPENDENT DNA HELICASE Q1"/>
    <property type="match status" value="1"/>
</dbReference>
<keyword evidence="4 11" id="KW-0378">Hydrolase</keyword>
<accession>A0A9W8ZV78</accession>
<evidence type="ECO:0000256" key="12">
    <source>
        <dbReference type="SAM" id="MobiDB-lite"/>
    </source>
</evidence>
<feature type="region of interest" description="Disordered" evidence="12">
    <location>
        <begin position="81"/>
        <end position="106"/>
    </location>
</feature>
<evidence type="ECO:0000256" key="7">
    <source>
        <dbReference type="ARBA" id="ARBA00023125"/>
    </source>
</evidence>
<feature type="region of interest" description="Disordered" evidence="12">
    <location>
        <begin position="785"/>
        <end position="813"/>
    </location>
</feature>
<dbReference type="GO" id="GO:0016787">
    <property type="term" value="F:hydrolase activity"/>
    <property type="evidence" value="ECO:0007669"/>
    <property type="project" value="UniProtKB-KW"/>
</dbReference>
<comment type="subcellular location">
    <subcellularLocation>
        <location evidence="11">Nucleus</location>
    </subcellularLocation>
</comment>
<comment type="catalytic activity">
    <reaction evidence="11">
        <text>ATP + H2O = ADP + phosphate + H(+)</text>
        <dbReference type="Rhea" id="RHEA:13065"/>
        <dbReference type="ChEBI" id="CHEBI:15377"/>
        <dbReference type="ChEBI" id="CHEBI:15378"/>
        <dbReference type="ChEBI" id="CHEBI:30616"/>
        <dbReference type="ChEBI" id="CHEBI:43474"/>
        <dbReference type="ChEBI" id="CHEBI:456216"/>
    </reaction>
</comment>
<feature type="domain" description="Helicase ATP-binding" evidence="13">
    <location>
        <begin position="213"/>
        <end position="400"/>
    </location>
</feature>
<dbReference type="GO" id="GO:0003677">
    <property type="term" value="F:DNA binding"/>
    <property type="evidence" value="ECO:0007669"/>
    <property type="project" value="UniProtKB-KW"/>
</dbReference>
<evidence type="ECO:0000256" key="8">
    <source>
        <dbReference type="ARBA" id="ARBA00023235"/>
    </source>
</evidence>
<dbReference type="EMBL" id="JAOTPV010000049">
    <property type="protein sequence ID" value="KAJ4467071.1"/>
    <property type="molecule type" value="Genomic_DNA"/>
</dbReference>
<dbReference type="GO" id="GO:0043138">
    <property type="term" value="F:3'-5' DNA helicase activity"/>
    <property type="evidence" value="ECO:0007669"/>
    <property type="project" value="UniProtKB-EC"/>
</dbReference>
<dbReference type="SMART" id="SM00487">
    <property type="entry name" value="DEXDc"/>
    <property type="match status" value="1"/>
</dbReference>
<evidence type="ECO:0000256" key="1">
    <source>
        <dbReference type="ARBA" id="ARBA00005446"/>
    </source>
</evidence>
<protein>
    <recommendedName>
        <fullName evidence="11">ATP-dependent DNA helicase</fullName>
        <ecNumber evidence="11">5.6.2.4</ecNumber>
    </recommendedName>
</protein>
<proteinExistence type="inferred from homology"/>
<evidence type="ECO:0000256" key="6">
    <source>
        <dbReference type="ARBA" id="ARBA00022840"/>
    </source>
</evidence>
<dbReference type="InterPro" id="IPR002464">
    <property type="entry name" value="DNA/RNA_helicase_DEAH_CS"/>
</dbReference>
<keyword evidence="16" id="KW-1185">Reference proteome</keyword>
<keyword evidence="7" id="KW-0238">DNA-binding</keyword>
<dbReference type="InterPro" id="IPR004589">
    <property type="entry name" value="DNA_helicase_ATP-dep_RecQ"/>
</dbReference>
<dbReference type="Pfam" id="PF00270">
    <property type="entry name" value="DEAD"/>
    <property type="match status" value="1"/>
</dbReference>
<dbReference type="Pfam" id="PF16124">
    <property type="entry name" value="RecQ_Zn_bind"/>
    <property type="match status" value="1"/>
</dbReference>
<dbReference type="InterPro" id="IPR036388">
    <property type="entry name" value="WH-like_DNA-bd_sf"/>
</dbReference>
<dbReference type="InterPro" id="IPR027417">
    <property type="entry name" value="P-loop_NTPase"/>
</dbReference>
<feature type="region of interest" description="Disordered" evidence="12">
    <location>
        <begin position="677"/>
        <end position="699"/>
    </location>
</feature>
<evidence type="ECO:0000259" key="13">
    <source>
        <dbReference type="PROSITE" id="PS51192"/>
    </source>
</evidence>
<comment type="catalytic activity">
    <reaction evidence="10 11">
        <text>Couples ATP hydrolysis with the unwinding of duplex DNA by translocating in the 3'-5' direction.</text>
        <dbReference type="EC" id="5.6.2.4"/>
    </reaction>
</comment>
<dbReference type="GO" id="GO:0009378">
    <property type="term" value="F:four-way junction helicase activity"/>
    <property type="evidence" value="ECO:0007669"/>
    <property type="project" value="TreeGrafter"/>
</dbReference>
<dbReference type="OrthoDB" id="10261556at2759"/>
<evidence type="ECO:0000259" key="14">
    <source>
        <dbReference type="PROSITE" id="PS51194"/>
    </source>
</evidence>
<dbReference type="PROSITE" id="PS51194">
    <property type="entry name" value="HELICASE_CTER"/>
    <property type="match status" value="1"/>
</dbReference>
<keyword evidence="6 11" id="KW-0067">ATP-binding</keyword>
<dbReference type="Gene3D" id="1.10.10.10">
    <property type="entry name" value="Winged helix-like DNA-binding domain superfamily/Winged helix DNA-binding domain"/>
    <property type="match status" value="1"/>
</dbReference>
<feature type="compositionally biased region" description="Polar residues" evidence="12">
    <location>
        <begin position="850"/>
        <end position="877"/>
    </location>
</feature>
<evidence type="ECO:0000256" key="4">
    <source>
        <dbReference type="ARBA" id="ARBA00022801"/>
    </source>
</evidence>
<feature type="domain" description="Helicase C-terminal" evidence="14">
    <location>
        <begin position="444"/>
        <end position="593"/>
    </location>
</feature>
<name>A0A9W8ZV78_9AGAR</name>
<dbReference type="PANTHER" id="PTHR13710">
    <property type="entry name" value="DNA HELICASE RECQ FAMILY MEMBER"/>
    <property type="match status" value="1"/>
</dbReference>
<dbReference type="SMART" id="SM00490">
    <property type="entry name" value="HELICc"/>
    <property type="match status" value="1"/>
</dbReference>
<evidence type="ECO:0000256" key="2">
    <source>
        <dbReference type="ARBA" id="ARBA00022723"/>
    </source>
</evidence>
<dbReference type="Proteomes" id="UP001150266">
    <property type="component" value="Unassembled WGS sequence"/>
</dbReference>
<evidence type="ECO:0000256" key="5">
    <source>
        <dbReference type="ARBA" id="ARBA00022806"/>
    </source>
</evidence>
<evidence type="ECO:0000256" key="11">
    <source>
        <dbReference type="RuleBase" id="RU364117"/>
    </source>
</evidence>
<dbReference type="Gene3D" id="3.40.50.300">
    <property type="entry name" value="P-loop containing nucleotide triphosphate hydrolases"/>
    <property type="match status" value="2"/>
</dbReference>
<dbReference type="InterPro" id="IPR032284">
    <property type="entry name" value="RecQ_Zn-bd"/>
</dbReference>
<evidence type="ECO:0000256" key="3">
    <source>
        <dbReference type="ARBA" id="ARBA00022741"/>
    </source>
</evidence>
<dbReference type="CDD" id="cd18794">
    <property type="entry name" value="SF2_C_RecQ"/>
    <property type="match status" value="1"/>
</dbReference>
<dbReference type="InterPro" id="IPR011545">
    <property type="entry name" value="DEAD/DEAH_box_helicase_dom"/>
</dbReference>
<keyword evidence="8" id="KW-0413">Isomerase</keyword>
<sequence length="948" mass="105322">MCFIPFSPLSTCLFHKLLPQIPLKMCANSFHFQIDQLDSDDPTFQDFLQGTSQDLDINQESTHVDDDDDNVDNEVQFNEPLSTINPAPAKNHNQHNPHNPDLNKDENFPIWEKQTIAEMNRFRQTITSMREQLNMQEAGLSSMEEDYRERKERYHAFLNREDNDLSGIGSTGRRKNGVVDYDNDKFVWDASLKDNMTKVFGIKAFRLCQRGVCNANMDGRDIVVVMPTGGGKSLTYQLPAIMTTGVTLVLSPLISLITDQIMHLRNAGVEAVKITGSTPKSDQDNINARLGSMAAGAAAAGRDSNEKEIKLVYCTPEKIAKSKRFVALLQRLADAMKLARIVIDEAHCVSQLGHDFRPDYQKLHILRQLFPNVPIMALSATCPPLVLKDLLKVLRLGEIVPADNVPKSKNNPPNTVYFTSPLYRPNLCYQVLPKAAEGNKVYEEITAWILEKHREDSGIVYCLSKKDTEKVATELTKRGGIRTGVYHSERSDSEKEKLHWNWQKGVVKVVCATIAFGLGIDKGDVRFVIHHSLSKSLDGYYQESGRAGRDGKDSDCVIYYRPQDASTLSSMAMADKDGNTKLYAMLLFVQDLKQCRKIQFANYFSHTSNLSLTSWSTSSVSAHTPCGHCDNCTRPADSFEVKDVTVEAWQLLKIIQEVVRGGGNATLAKTAELARRTGGAGAGGGHGRKRGKKSSGGGKESVIMDLDAVCGGKVLLKKEDIETLLIELLLQRYLKEQYYSTAYSTVVYIQPGERSAMLTRFSNKEALATLSESMRLSCSFRITKKNPKGKSAETSSKKAKEKTGATAAASTLNLDDELEDSDVPEFCSGIDNHHNDDDNEHSIRKFNSTTTAAGKQKATSSMSLQKNIRAQQASKPTIISDDEGDVDGAFKDTGGNRFIDVGLNHESSDVDDWMDIVTTKPPPRKRRKIERGELSQEIDVIELSSDES</sequence>
<reference evidence="15" key="1">
    <citation type="submission" date="2022-08" db="EMBL/GenBank/DDBJ databases">
        <title>A Global Phylogenomic Analysis of the Shiitake Genus Lentinula.</title>
        <authorList>
            <consortium name="DOE Joint Genome Institute"/>
            <person name="Sierra-Patev S."/>
            <person name="Min B."/>
            <person name="Naranjo-Ortiz M."/>
            <person name="Looney B."/>
            <person name="Konkel Z."/>
            <person name="Slot J.C."/>
            <person name="Sakamoto Y."/>
            <person name="Steenwyk J.L."/>
            <person name="Rokas A."/>
            <person name="Carro J."/>
            <person name="Camarero S."/>
            <person name="Ferreira P."/>
            <person name="Molpeceres G."/>
            <person name="Ruiz-Duenas F.J."/>
            <person name="Serrano A."/>
            <person name="Henrissat B."/>
            <person name="Drula E."/>
            <person name="Hughes K.W."/>
            <person name="Mata J.L."/>
            <person name="Ishikawa N.K."/>
            <person name="Vargas-Isla R."/>
            <person name="Ushijima S."/>
            <person name="Smith C.A."/>
            <person name="Ahrendt S."/>
            <person name="Andreopoulos W."/>
            <person name="He G."/>
            <person name="Labutti K."/>
            <person name="Lipzen A."/>
            <person name="Ng V."/>
            <person name="Riley R."/>
            <person name="Sandor L."/>
            <person name="Barry K."/>
            <person name="Martinez A.T."/>
            <person name="Xiao Y."/>
            <person name="Gibbons J.G."/>
            <person name="Terashima K."/>
            <person name="Grigoriev I.V."/>
            <person name="Hibbett D.S."/>
        </authorList>
    </citation>
    <scope>NUCLEOTIDE SEQUENCE</scope>
    <source>
        <strain evidence="15">JLM2183</strain>
    </source>
</reference>
<dbReference type="SUPFAM" id="SSF52540">
    <property type="entry name" value="P-loop containing nucleoside triphosphate hydrolases"/>
    <property type="match status" value="1"/>
</dbReference>
<keyword evidence="2" id="KW-0479">Metal-binding</keyword>
<dbReference type="AlphaFoldDB" id="A0A9W8ZV78"/>
<dbReference type="InterPro" id="IPR001650">
    <property type="entry name" value="Helicase_C-like"/>
</dbReference>